<dbReference type="InterPro" id="IPR000847">
    <property type="entry name" value="LysR_HTH_N"/>
</dbReference>
<dbReference type="Pfam" id="PF03466">
    <property type="entry name" value="LysR_substrate"/>
    <property type="match status" value="1"/>
</dbReference>
<proteinExistence type="inferred from homology"/>
<evidence type="ECO:0000256" key="2">
    <source>
        <dbReference type="ARBA" id="ARBA00023015"/>
    </source>
</evidence>
<dbReference type="InterPro" id="IPR036388">
    <property type="entry name" value="WH-like_DNA-bd_sf"/>
</dbReference>
<keyword evidence="7" id="KW-1185">Reference proteome</keyword>
<accession>A0A6A8A9U8</accession>
<keyword evidence="4" id="KW-0804">Transcription</keyword>
<name>A0A6A8A9U8_9HYPH</name>
<sequence>MDTKFLESFLIVAECGSVAEAARRLNMTSAAVAQRIRALEAELGQELVSRVGRTVRPTAAGLAVQRHGPALVRGARDLQAIAAGDIPSGQLRLGATATAMTGLIPHITASLSERFRQIDYFLQPGSSVNLYHAVLSGELDAALIIEPHFPIPKAFGWTTIRREPLLLLAPKGLPVDDPHQALTSQPFIRYDRNQWGGQIVDRYLRRYSITVREWAELDALDAIATLVDRGLGVALVPDWAPPWPEGLQLQKHRIADGDLRNMGVLWANSGPRIAAIRAFVEACGEISQMSAPDSGSMDNPENSSNN</sequence>
<dbReference type="SUPFAM" id="SSF53850">
    <property type="entry name" value="Periplasmic binding protein-like II"/>
    <property type="match status" value="1"/>
</dbReference>
<dbReference type="PROSITE" id="PS50931">
    <property type="entry name" value="HTH_LYSR"/>
    <property type="match status" value="1"/>
</dbReference>
<dbReference type="PANTHER" id="PTHR30346:SF0">
    <property type="entry name" value="HCA OPERON TRANSCRIPTIONAL ACTIVATOR HCAR"/>
    <property type="match status" value="1"/>
</dbReference>
<evidence type="ECO:0000256" key="1">
    <source>
        <dbReference type="ARBA" id="ARBA00009437"/>
    </source>
</evidence>
<dbReference type="GO" id="GO:0032993">
    <property type="term" value="C:protein-DNA complex"/>
    <property type="evidence" value="ECO:0007669"/>
    <property type="project" value="TreeGrafter"/>
</dbReference>
<dbReference type="CDD" id="cd08427">
    <property type="entry name" value="PBP2_LTTR_like_2"/>
    <property type="match status" value="1"/>
</dbReference>
<dbReference type="AlphaFoldDB" id="A0A6A8A9U8"/>
<evidence type="ECO:0000313" key="6">
    <source>
        <dbReference type="EMBL" id="MQY46400.1"/>
    </source>
</evidence>
<dbReference type="Pfam" id="PF00126">
    <property type="entry name" value="HTH_1"/>
    <property type="match status" value="1"/>
</dbReference>
<organism evidence="6 7">
    <name type="scientific">Endobacterium cereale</name>
    <dbReference type="NCBI Taxonomy" id="2663029"/>
    <lineage>
        <taxon>Bacteria</taxon>
        <taxon>Pseudomonadati</taxon>
        <taxon>Pseudomonadota</taxon>
        <taxon>Alphaproteobacteria</taxon>
        <taxon>Hyphomicrobiales</taxon>
        <taxon>Rhizobiaceae</taxon>
        <taxon>Endobacterium</taxon>
    </lineage>
</organism>
<dbReference type="PANTHER" id="PTHR30346">
    <property type="entry name" value="TRANSCRIPTIONAL DUAL REGULATOR HCAR-RELATED"/>
    <property type="match status" value="1"/>
</dbReference>
<evidence type="ECO:0000256" key="4">
    <source>
        <dbReference type="ARBA" id="ARBA00023163"/>
    </source>
</evidence>
<dbReference type="InterPro" id="IPR005119">
    <property type="entry name" value="LysR_subst-bd"/>
</dbReference>
<protein>
    <submittedName>
        <fullName evidence="6">LysR family transcriptional regulator</fullName>
    </submittedName>
</protein>
<dbReference type="Gene3D" id="3.40.190.10">
    <property type="entry name" value="Periplasmic binding protein-like II"/>
    <property type="match status" value="2"/>
</dbReference>
<dbReference type="GO" id="GO:0003677">
    <property type="term" value="F:DNA binding"/>
    <property type="evidence" value="ECO:0007669"/>
    <property type="project" value="UniProtKB-KW"/>
</dbReference>
<keyword evidence="2" id="KW-0805">Transcription regulation</keyword>
<feature type="domain" description="HTH lysR-type" evidence="5">
    <location>
        <begin position="1"/>
        <end position="58"/>
    </location>
</feature>
<dbReference type="EMBL" id="WIXI01000040">
    <property type="protein sequence ID" value="MQY46400.1"/>
    <property type="molecule type" value="Genomic_DNA"/>
</dbReference>
<dbReference type="Gene3D" id="1.10.10.10">
    <property type="entry name" value="Winged helix-like DNA-binding domain superfamily/Winged helix DNA-binding domain"/>
    <property type="match status" value="1"/>
</dbReference>
<dbReference type="SUPFAM" id="SSF46785">
    <property type="entry name" value="Winged helix' DNA-binding domain"/>
    <property type="match status" value="1"/>
</dbReference>
<evidence type="ECO:0000256" key="3">
    <source>
        <dbReference type="ARBA" id="ARBA00023125"/>
    </source>
</evidence>
<keyword evidence="3" id="KW-0238">DNA-binding</keyword>
<dbReference type="GO" id="GO:0003700">
    <property type="term" value="F:DNA-binding transcription factor activity"/>
    <property type="evidence" value="ECO:0007669"/>
    <property type="project" value="InterPro"/>
</dbReference>
<evidence type="ECO:0000259" key="5">
    <source>
        <dbReference type="PROSITE" id="PS50931"/>
    </source>
</evidence>
<gene>
    <name evidence="6" type="ORF">GAO09_10110</name>
</gene>
<comment type="caution">
    <text evidence="6">The sequence shown here is derived from an EMBL/GenBank/DDBJ whole genome shotgun (WGS) entry which is preliminary data.</text>
</comment>
<evidence type="ECO:0000313" key="7">
    <source>
        <dbReference type="Proteomes" id="UP000435138"/>
    </source>
</evidence>
<dbReference type="RefSeq" id="WP_153353880.1">
    <property type="nucleotide sequence ID" value="NZ_JAYKOO010000005.1"/>
</dbReference>
<reference evidence="6 7" key="1">
    <citation type="submission" date="2019-11" db="EMBL/GenBank/DDBJ databases">
        <title>Genome analysis of Rhizobacterium cereale a novel genus and species isolated from maize roots in North Spain.</title>
        <authorList>
            <person name="Menendez E."/>
            <person name="Flores-Felix J.D."/>
            <person name="Ramirez-Bahena M.-H."/>
            <person name="Igual J.M."/>
            <person name="Garcia-Fraile P."/>
            <person name="Peix A."/>
            <person name="Velazquez E."/>
        </authorList>
    </citation>
    <scope>NUCLEOTIDE SEQUENCE [LARGE SCALE GENOMIC DNA]</scope>
    <source>
        <strain evidence="6 7">RZME27</strain>
    </source>
</reference>
<comment type="similarity">
    <text evidence="1">Belongs to the LysR transcriptional regulatory family.</text>
</comment>
<dbReference type="InterPro" id="IPR036390">
    <property type="entry name" value="WH_DNA-bd_sf"/>
</dbReference>
<dbReference type="Proteomes" id="UP000435138">
    <property type="component" value="Unassembled WGS sequence"/>
</dbReference>